<dbReference type="Proteomes" id="UP001379945">
    <property type="component" value="Unassembled WGS sequence"/>
</dbReference>
<feature type="domain" description="Smr" evidence="1">
    <location>
        <begin position="131"/>
        <end position="212"/>
    </location>
</feature>
<evidence type="ECO:0000259" key="1">
    <source>
        <dbReference type="PROSITE" id="PS50828"/>
    </source>
</evidence>
<dbReference type="PANTHER" id="PTHR35562:SF2">
    <property type="entry name" value="DNA ENDONUCLEASE SMRA-RELATED"/>
    <property type="match status" value="1"/>
</dbReference>
<dbReference type="SUPFAM" id="SSF160443">
    <property type="entry name" value="SMR domain-like"/>
    <property type="match status" value="1"/>
</dbReference>
<dbReference type="InterPro" id="IPR036063">
    <property type="entry name" value="Smr_dom_sf"/>
</dbReference>
<sequence>MKKPPLHSLADLGALRDDIRRQQALEAERRALAAAEAARLAREQQLFSLTVGAVRPVKVAPIANIQRPQPTPEPRQRIADELAALHEALSDEVDVESLLLTDDGLSFRRPEVSLDVVAKLRKGHWSIQQQLDLHGLRRDEAREALSEFIRLTHQQGQRCLRVVHGKGHGSPGKEPVLKAKVQRWLAQRQEVMAFAQAAGPQGGAGALIVLLAGRTR</sequence>
<gene>
    <name evidence="2" type="ORF">AACH00_02860</name>
</gene>
<dbReference type="PANTHER" id="PTHR35562">
    <property type="entry name" value="DNA ENDONUCLEASE SMRA-RELATED"/>
    <property type="match status" value="1"/>
</dbReference>
<dbReference type="InterPro" id="IPR002625">
    <property type="entry name" value="Smr_dom"/>
</dbReference>
<dbReference type="Gene3D" id="3.30.1370.110">
    <property type="match status" value="1"/>
</dbReference>
<comment type="caution">
    <text evidence="2">The sequence shown here is derived from an EMBL/GenBank/DDBJ whole genome shotgun (WGS) entry which is preliminary data.</text>
</comment>
<dbReference type="EMBL" id="JBBUTI010000001">
    <property type="protein sequence ID" value="MEK8045285.1"/>
    <property type="molecule type" value="Genomic_DNA"/>
</dbReference>
<dbReference type="SMART" id="SM00463">
    <property type="entry name" value="SMR"/>
    <property type="match status" value="1"/>
</dbReference>
<proteinExistence type="predicted"/>
<dbReference type="PROSITE" id="PS50828">
    <property type="entry name" value="SMR"/>
    <property type="match status" value="1"/>
</dbReference>
<dbReference type="Pfam" id="PF01713">
    <property type="entry name" value="Smr"/>
    <property type="match status" value="1"/>
</dbReference>
<accession>A0ABU9C4T9</accession>
<evidence type="ECO:0000313" key="2">
    <source>
        <dbReference type="EMBL" id="MEK8045285.1"/>
    </source>
</evidence>
<keyword evidence="3" id="KW-1185">Reference proteome</keyword>
<name>A0ABU9C4T9_9BURK</name>
<dbReference type="RefSeq" id="WP_341397428.1">
    <property type="nucleotide sequence ID" value="NZ_JBBUTI010000001.1"/>
</dbReference>
<organism evidence="2 3">
    <name type="scientific">Ideonella margarita</name>
    <dbReference type="NCBI Taxonomy" id="2984191"/>
    <lineage>
        <taxon>Bacteria</taxon>
        <taxon>Pseudomonadati</taxon>
        <taxon>Pseudomonadota</taxon>
        <taxon>Betaproteobacteria</taxon>
        <taxon>Burkholderiales</taxon>
        <taxon>Sphaerotilaceae</taxon>
        <taxon>Ideonella</taxon>
    </lineage>
</organism>
<reference evidence="2 3" key="1">
    <citation type="submission" date="2024-04" db="EMBL/GenBank/DDBJ databases">
        <title>Novel species of the genus Ideonella isolated from streams.</title>
        <authorList>
            <person name="Lu H."/>
        </authorList>
    </citation>
    <scope>NUCLEOTIDE SEQUENCE [LARGE SCALE GENOMIC DNA]</scope>
    <source>
        <strain evidence="2 3">LYT19W</strain>
    </source>
</reference>
<protein>
    <submittedName>
        <fullName evidence="2">Smr/MutS family protein</fullName>
    </submittedName>
</protein>
<evidence type="ECO:0000313" key="3">
    <source>
        <dbReference type="Proteomes" id="UP001379945"/>
    </source>
</evidence>